<dbReference type="eggNOG" id="arCOG03828">
    <property type="taxonomic scope" value="Archaea"/>
</dbReference>
<dbReference type="Proteomes" id="UP000010878">
    <property type="component" value="Chromosome"/>
</dbReference>
<evidence type="ECO:0008006" key="3">
    <source>
        <dbReference type="Google" id="ProtNLM"/>
    </source>
</evidence>
<dbReference type="HOGENOM" id="CLU_131305_5_1_2"/>
<protein>
    <recommendedName>
        <fullName evidence="3">Transcriptional regulator</fullName>
    </recommendedName>
</protein>
<evidence type="ECO:0000313" key="1">
    <source>
        <dbReference type="EMBL" id="AGB36776.1"/>
    </source>
</evidence>
<keyword evidence="2" id="KW-1185">Reference proteome</keyword>
<dbReference type="GeneID" id="14402125"/>
<evidence type="ECO:0000313" key="2">
    <source>
        <dbReference type="Proteomes" id="UP000010878"/>
    </source>
</evidence>
<dbReference type="RefSeq" id="WP_015320230.1">
    <property type="nucleotide sequence ID" value="NC_019974.1"/>
</dbReference>
<dbReference type="KEGG" id="nou:Natoc_0927"/>
<gene>
    <name evidence="1" type="ORF">Natoc_0927</name>
</gene>
<dbReference type="OrthoDB" id="174098at2157"/>
<organism evidence="1 2">
    <name type="scientific">Natronococcus occultus SP4</name>
    <dbReference type="NCBI Taxonomy" id="694430"/>
    <lineage>
        <taxon>Archaea</taxon>
        <taxon>Methanobacteriati</taxon>
        <taxon>Methanobacteriota</taxon>
        <taxon>Stenosarchaea group</taxon>
        <taxon>Halobacteria</taxon>
        <taxon>Halobacteriales</taxon>
        <taxon>Natrialbaceae</taxon>
        <taxon>Natronococcus</taxon>
    </lineage>
</organism>
<proteinExistence type="predicted"/>
<reference evidence="1 2" key="1">
    <citation type="submission" date="2012-11" db="EMBL/GenBank/DDBJ databases">
        <title>FINISHED of Natronococcus occultus SP4, DSM 3396.</title>
        <authorList>
            <consortium name="DOE Joint Genome Institute"/>
            <person name="Eisen J."/>
            <person name="Huntemann M."/>
            <person name="Wei C.-L."/>
            <person name="Han J."/>
            <person name="Detter J.C."/>
            <person name="Han C."/>
            <person name="Tapia R."/>
            <person name="Chen A."/>
            <person name="Kyrpides N."/>
            <person name="Mavromatis K."/>
            <person name="Markowitz V."/>
            <person name="Szeto E."/>
            <person name="Ivanova N."/>
            <person name="Mikhailova N."/>
            <person name="Ovchinnikova G."/>
            <person name="Pagani I."/>
            <person name="Pati A."/>
            <person name="Goodwin L."/>
            <person name="Nordberg H.P."/>
            <person name="Cantor M.N."/>
            <person name="Hua S.X."/>
            <person name="Woyke T."/>
            <person name="Eisen J."/>
            <person name="Klenk H.-P."/>
            <person name="Klenk H.-P."/>
        </authorList>
    </citation>
    <scope>NUCLEOTIDE SEQUENCE [LARGE SCALE GENOMIC DNA]</scope>
    <source>
        <strain evidence="1 2">SP4</strain>
    </source>
</reference>
<dbReference type="AlphaFoldDB" id="L0JVI3"/>
<sequence length="114" mass="13011">MIDNRTDLSGSLSADEAFELLSDGNRRELLLALLDRDLRVGTDPQLSVDTIVESGNRESELCLYHAHLPKLESVAVIDWQRERDEIRTGRRFDELRPLLELLRDHPDAVPGEFS</sequence>
<dbReference type="EMBL" id="CP003929">
    <property type="protein sequence ID" value="AGB36776.1"/>
    <property type="molecule type" value="Genomic_DNA"/>
</dbReference>
<name>L0JVI3_9EURY</name>
<accession>L0JVI3</accession>